<keyword evidence="4 7" id="KW-1133">Transmembrane helix</keyword>
<evidence type="ECO:0000256" key="5">
    <source>
        <dbReference type="ARBA" id="ARBA00023136"/>
    </source>
</evidence>
<name>A0A060QFM7_9PROT</name>
<reference evidence="9 10" key="2">
    <citation type="journal article" date="2014" name="PLoS ONE">
        <title>Evolution of mitochondria reconstructed from the energy metabolism of living bacteria.</title>
        <authorList>
            <person name="Degli Esposti M."/>
            <person name="Chouaia B."/>
            <person name="Comandatore F."/>
            <person name="Crotti E."/>
            <person name="Sassera D."/>
            <person name="Lievens P.M."/>
            <person name="Daffonchio D."/>
            <person name="Bandi C."/>
        </authorList>
    </citation>
    <scope>NUCLEOTIDE SEQUENCE [LARGE SCALE GENOMIC DNA]</scope>
    <source>
        <strain evidence="9 10">SF2.1</strain>
    </source>
</reference>
<keyword evidence="3 7" id="KW-0812">Transmembrane</keyword>
<reference evidence="9 10" key="1">
    <citation type="journal article" date="2014" name="Genome Biol. Evol.">
        <title>Acetic acid bacteria genomes reveal functional traits for adaptation to life in insect guts.</title>
        <authorList>
            <person name="Chouaia B."/>
            <person name="Gaiarsa S."/>
            <person name="Crotti E."/>
            <person name="Comandatore F."/>
            <person name="Degli Esposti M."/>
            <person name="Ricci I."/>
            <person name="Alma A."/>
            <person name="Favia G."/>
            <person name="Bandi C."/>
            <person name="Daffonchio D."/>
        </authorList>
    </citation>
    <scope>NUCLEOTIDE SEQUENCE [LARGE SCALE GENOMIC DNA]</scope>
    <source>
        <strain evidence="9 10">SF2.1</strain>
    </source>
</reference>
<dbReference type="Proteomes" id="UP000027583">
    <property type="component" value="Unassembled WGS sequence"/>
</dbReference>
<evidence type="ECO:0000256" key="4">
    <source>
        <dbReference type="ARBA" id="ARBA00022989"/>
    </source>
</evidence>
<proteinExistence type="inferred from homology"/>
<feature type="transmembrane region" description="Helical" evidence="7">
    <location>
        <begin position="29"/>
        <end position="50"/>
    </location>
</feature>
<dbReference type="Pfam" id="PF00083">
    <property type="entry name" value="Sugar_tr"/>
    <property type="match status" value="1"/>
</dbReference>
<dbReference type="EMBL" id="CBLX010000013">
    <property type="protein sequence ID" value="CDG39949.1"/>
    <property type="molecule type" value="Genomic_DNA"/>
</dbReference>
<feature type="transmembrane region" description="Helical" evidence="7">
    <location>
        <begin position="89"/>
        <end position="114"/>
    </location>
</feature>
<dbReference type="GO" id="GO:0016020">
    <property type="term" value="C:membrane"/>
    <property type="evidence" value="ECO:0007669"/>
    <property type="project" value="UniProtKB-SubCell"/>
</dbReference>
<feature type="region of interest" description="Disordered" evidence="6">
    <location>
        <begin position="122"/>
        <end position="142"/>
    </location>
</feature>
<sequence length="142" mass="15159">MQQLTGINVVMYYAPRIFEVAGFGQDGQMWGTAIVGLVNMLATVIAISFVDRWGRRPMLVSGFAIMALGMGALAILLSLGSETGVLTHYLSVAVLLLFITGFAFSAGPLIWILCAEVQPLESVSPAPPSRTGLQTWRSGQPS</sequence>
<evidence type="ECO:0000256" key="7">
    <source>
        <dbReference type="SAM" id="Phobius"/>
    </source>
</evidence>
<protein>
    <submittedName>
        <fullName evidence="9">Arabinose-proton symporter</fullName>
    </submittedName>
</protein>
<dbReference type="eggNOG" id="COG2814">
    <property type="taxonomic scope" value="Bacteria"/>
</dbReference>
<dbReference type="InterPro" id="IPR050360">
    <property type="entry name" value="MFS_Sugar_Transporters"/>
</dbReference>
<evidence type="ECO:0000313" key="9">
    <source>
        <dbReference type="EMBL" id="CDG39949.1"/>
    </source>
</evidence>
<dbReference type="PROSITE" id="PS50850">
    <property type="entry name" value="MFS"/>
    <property type="match status" value="1"/>
</dbReference>
<dbReference type="AlphaFoldDB" id="A0A060QFM7"/>
<comment type="similarity">
    <text evidence="2">Belongs to the major facilitator superfamily. Sugar transporter (TC 2.A.1.1) family.</text>
</comment>
<dbReference type="InterPro" id="IPR036259">
    <property type="entry name" value="MFS_trans_sf"/>
</dbReference>
<evidence type="ECO:0000256" key="6">
    <source>
        <dbReference type="SAM" id="MobiDB-lite"/>
    </source>
</evidence>
<dbReference type="InterPro" id="IPR005828">
    <property type="entry name" value="MFS_sugar_transport-like"/>
</dbReference>
<keyword evidence="5 7" id="KW-0472">Membrane</keyword>
<gene>
    <name evidence="9" type="ORF">ASAP_1904</name>
</gene>
<dbReference type="GO" id="GO:0005351">
    <property type="term" value="F:carbohydrate:proton symporter activity"/>
    <property type="evidence" value="ECO:0007669"/>
    <property type="project" value="TreeGrafter"/>
</dbReference>
<evidence type="ECO:0000256" key="1">
    <source>
        <dbReference type="ARBA" id="ARBA00004141"/>
    </source>
</evidence>
<dbReference type="SUPFAM" id="SSF103473">
    <property type="entry name" value="MFS general substrate transporter"/>
    <property type="match status" value="1"/>
</dbReference>
<feature type="transmembrane region" description="Helical" evidence="7">
    <location>
        <begin position="57"/>
        <end position="77"/>
    </location>
</feature>
<dbReference type="PANTHER" id="PTHR48022">
    <property type="entry name" value="PLASTIDIC GLUCOSE TRANSPORTER 4"/>
    <property type="match status" value="1"/>
</dbReference>
<dbReference type="PANTHER" id="PTHR48022:SF2">
    <property type="entry name" value="PLASTIDIC GLUCOSE TRANSPORTER 4"/>
    <property type="match status" value="1"/>
</dbReference>
<accession>A0A060QFM7</accession>
<evidence type="ECO:0000256" key="3">
    <source>
        <dbReference type="ARBA" id="ARBA00022692"/>
    </source>
</evidence>
<evidence type="ECO:0000313" key="10">
    <source>
        <dbReference type="Proteomes" id="UP000027583"/>
    </source>
</evidence>
<dbReference type="InterPro" id="IPR020846">
    <property type="entry name" value="MFS_dom"/>
</dbReference>
<dbReference type="InterPro" id="IPR003663">
    <property type="entry name" value="Sugar/inositol_transpt"/>
</dbReference>
<dbReference type="PRINTS" id="PR00171">
    <property type="entry name" value="SUGRTRNSPORT"/>
</dbReference>
<evidence type="ECO:0000256" key="2">
    <source>
        <dbReference type="ARBA" id="ARBA00010992"/>
    </source>
</evidence>
<feature type="compositionally biased region" description="Polar residues" evidence="6">
    <location>
        <begin position="131"/>
        <end position="142"/>
    </location>
</feature>
<evidence type="ECO:0000259" key="8">
    <source>
        <dbReference type="PROSITE" id="PS50850"/>
    </source>
</evidence>
<feature type="domain" description="Major facilitator superfamily (MFS) profile" evidence="8">
    <location>
        <begin position="1"/>
        <end position="142"/>
    </location>
</feature>
<comment type="caution">
    <text evidence="9">The sequence shown here is derived from an EMBL/GenBank/DDBJ whole genome shotgun (WGS) entry which is preliminary data.</text>
</comment>
<dbReference type="Gene3D" id="1.20.1250.20">
    <property type="entry name" value="MFS general substrate transporter like domains"/>
    <property type="match status" value="1"/>
</dbReference>
<comment type="subcellular location">
    <subcellularLocation>
        <location evidence="1">Membrane</location>
        <topology evidence="1">Multi-pass membrane protein</topology>
    </subcellularLocation>
</comment>
<organism evidence="9 10">
    <name type="scientific">Asaia bogorensis</name>
    <dbReference type="NCBI Taxonomy" id="91915"/>
    <lineage>
        <taxon>Bacteria</taxon>
        <taxon>Pseudomonadati</taxon>
        <taxon>Pseudomonadota</taxon>
        <taxon>Alphaproteobacteria</taxon>
        <taxon>Acetobacterales</taxon>
        <taxon>Acetobacteraceae</taxon>
        <taxon>Asaia</taxon>
    </lineage>
</organism>